<evidence type="ECO:0000313" key="3">
    <source>
        <dbReference type="Proteomes" id="UP000199586"/>
    </source>
</evidence>
<accession>A0A1I5UU52</accession>
<dbReference type="OrthoDB" id="9805356at2"/>
<dbReference type="STRING" id="634430.SAMN04488241_11621"/>
<proteinExistence type="predicted"/>
<dbReference type="EMBL" id="FOXP01000016">
    <property type="protein sequence ID" value="SFP98785.1"/>
    <property type="molecule type" value="Genomic_DNA"/>
</dbReference>
<keyword evidence="3" id="KW-1185">Reference proteome</keyword>
<dbReference type="Gene3D" id="1.10.260.40">
    <property type="entry name" value="lambda repressor-like DNA-binding domains"/>
    <property type="match status" value="1"/>
</dbReference>
<protein>
    <submittedName>
        <fullName evidence="2">Helix-turn-helix domain-containing protein</fullName>
    </submittedName>
</protein>
<dbReference type="RefSeq" id="WP_093334476.1">
    <property type="nucleotide sequence ID" value="NZ_FOXP01000016.1"/>
</dbReference>
<dbReference type="Pfam" id="PF01381">
    <property type="entry name" value="HTH_3"/>
    <property type="match status" value="1"/>
</dbReference>
<feature type="domain" description="HTH cro/C1-type" evidence="1">
    <location>
        <begin position="25"/>
        <end position="80"/>
    </location>
</feature>
<dbReference type="PROSITE" id="PS50943">
    <property type="entry name" value="HTH_CROC1"/>
    <property type="match status" value="1"/>
</dbReference>
<evidence type="ECO:0000259" key="1">
    <source>
        <dbReference type="PROSITE" id="PS50943"/>
    </source>
</evidence>
<sequence length="218" mass="23771">MNADDALAAAYAELGSEAEPGPFSRAIRIRLGLSLKDVAARLNNGTHFTTISKLEKGKMLFTYDWARQLATVYGITAGVLHMPYEAMNSAKRIPVFVSLDDVVNRGESAADHYAALVTAADDLFGFIIRGTPDIASPVVIYTAIIDPKRSRLVSGNTYLFVMNESDEGLVGIYKADDLHSYIIPWPRAGDPVFLEAAPAPRVLGLVVELQRTMASRNR</sequence>
<evidence type="ECO:0000313" key="2">
    <source>
        <dbReference type="EMBL" id="SFP98785.1"/>
    </source>
</evidence>
<dbReference type="SUPFAM" id="SSF47413">
    <property type="entry name" value="lambda repressor-like DNA-binding domains"/>
    <property type="match status" value="1"/>
</dbReference>
<dbReference type="InterPro" id="IPR001387">
    <property type="entry name" value="Cro/C1-type_HTH"/>
</dbReference>
<organism evidence="2 3">
    <name type="scientific">Sphingomonas rubra</name>
    <dbReference type="NCBI Taxonomy" id="634430"/>
    <lineage>
        <taxon>Bacteria</taxon>
        <taxon>Pseudomonadati</taxon>
        <taxon>Pseudomonadota</taxon>
        <taxon>Alphaproteobacteria</taxon>
        <taxon>Sphingomonadales</taxon>
        <taxon>Sphingomonadaceae</taxon>
        <taxon>Sphingomonas</taxon>
    </lineage>
</organism>
<dbReference type="AlphaFoldDB" id="A0A1I5UU52"/>
<dbReference type="SMART" id="SM00530">
    <property type="entry name" value="HTH_XRE"/>
    <property type="match status" value="1"/>
</dbReference>
<reference evidence="2 3" key="1">
    <citation type="submission" date="2016-10" db="EMBL/GenBank/DDBJ databases">
        <authorList>
            <person name="de Groot N.N."/>
        </authorList>
    </citation>
    <scope>NUCLEOTIDE SEQUENCE [LARGE SCALE GENOMIC DNA]</scope>
    <source>
        <strain evidence="2 3">CGMCC 1.9113</strain>
    </source>
</reference>
<dbReference type="CDD" id="cd00093">
    <property type="entry name" value="HTH_XRE"/>
    <property type="match status" value="1"/>
</dbReference>
<dbReference type="InterPro" id="IPR010982">
    <property type="entry name" value="Lambda_DNA-bd_dom_sf"/>
</dbReference>
<dbReference type="Proteomes" id="UP000199586">
    <property type="component" value="Unassembled WGS sequence"/>
</dbReference>
<gene>
    <name evidence="2" type="ORF">SAMN04488241_11621</name>
</gene>
<name>A0A1I5UU52_9SPHN</name>
<dbReference type="GO" id="GO:0003677">
    <property type="term" value="F:DNA binding"/>
    <property type="evidence" value="ECO:0007669"/>
    <property type="project" value="InterPro"/>
</dbReference>